<reference evidence="1 2" key="1">
    <citation type="submission" date="2014-04" db="EMBL/GenBank/DDBJ databases">
        <authorList>
            <consortium name="DOE Joint Genome Institute"/>
            <person name="Kuo A."/>
            <person name="Gay G."/>
            <person name="Dore J."/>
            <person name="Kohler A."/>
            <person name="Nagy L.G."/>
            <person name="Floudas D."/>
            <person name="Copeland A."/>
            <person name="Barry K.W."/>
            <person name="Cichocki N."/>
            <person name="Veneault-Fourrey C."/>
            <person name="LaButti K."/>
            <person name="Lindquist E.A."/>
            <person name="Lipzen A."/>
            <person name="Lundell T."/>
            <person name="Morin E."/>
            <person name="Murat C."/>
            <person name="Sun H."/>
            <person name="Tunlid A."/>
            <person name="Henrissat B."/>
            <person name="Grigoriev I.V."/>
            <person name="Hibbett D.S."/>
            <person name="Martin F."/>
            <person name="Nordberg H.P."/>
            <person name="Cantor M.N."/>
            <person name="Hua S.X."/>
        </authorList>
    </citation>
    <scope>NUCLEOTIDE SEQUENCE [LARGE SCALE GENOMIC DNA]</scope>
    <source>
        <strain evidence="2">h7</strain>
    </source>
</reference>
<name>A0A0C3C2I1_HEBCY</name>
<keyword evidence="2" id="KW-1185">Reference proteome</keyword>
<dbReference type="AlphaFoldDB" id="A0A0C3C2I1"/>
<evidence type="ECO:0000313" key="2">
    <source>
        <dbReference type="Proteomes" id="UP000053424"/>
    </source>
</evidence>
<protein>
    <submittedName>
        <fullName evidence="1">Uncharacterized protein</fullName>
    </submittedName>
</protein>
<dbReference type="HOGENOM" id="CLU_2590047_0_0_1"/>
<proteinExistence type="predicted"/>
<reference evidence="2" key="2">
    <citation type="submission" date="2015-01" db="EMBL/GenBank/DDBJ databases">
        <title>Evolutionary Origins and Diversification of the Mycorrhizal Mutualists.</title>
        <authorList>
            <consortium name="DOE Joint Genome Institute"/>
            <consortium name="Mycorrhizal Genomics Consortium"/>
            <person name="Kohler A."/>
            <person name="Kuo A."/>
            <person name="Nagy L.G."/>
            <person name="Floudas D."/>
            <person name="Copeland A."/>
            <person name="Barry K.W."/>
            <person name="Cichocki N."/>
            <person name="Veneault-Fourrey C."/>
            <person name="LaButti K."/>
            <person name="Lindquist E.A."/>
            <person name="Lipzen A."/>
            <person name="Lundell T."/>
            <person name="Morin E."/>
            <person name="Murat C."/>
            <person name="Riley R."/>
            <person name="Ohm R."/>
            <person name="Sun H."/>
            <person name="Tunlid A."/>
            <person name="Henrissat B."/>
            <person name="Grigoriev I.V."/>
            <person name="Hibbett D.S."/>
            <person name="Martin F."/>
        </authorList>
    </citation>
    <scope>NUCLEOTIDE SEQUENCE [LARGE SCALE GENOMIC DNA]</scope>
    <source>
        <strain evidence="2">h7</strain>
    </source>
</reference>
<dbReference type="Proteomes" id="UP000053424">
    <property type="component" value="Unassembled WGS sequence"/>
</dbReference>
<evidence type="ECO:0000313" key="1">
    <source>
        <dbReference type="EMBL" id="KIM43105.1"/>
    </source>
</evidence>
<accession>A0A0C3C2I1</accession>
<dbReference type="EMBL" id="KN831776">
    <property type="protein sequence ID" value="KIM43105.1"/>
    <property type="molecule type" value="Genomic_DNA"/>
</dbReference>
<organism evidence="1 2">
    <name type="scientific">Hebeloma cylindrosporum</name>
    <dbReference type="NCBI Taxonomy" id="76867"/>
    <lineage>
        <taxon>Eukaryota</taxon>
        <taxon>Fungi</taxon>
        <taxon>Dikarya</taxon>
        <taxon>Basidiomycota</taxon>
        <taxon>Agaricomycotina</taxon>
        <taxon>Agaricomycetes</taxon>
        <taxon>Agaricomycetidae</taxon>
        <taxon>Agaricales</taxon>
        <taxon>Agaricineae</taxon>
        <taxon>Hymenogastraceae</taxon>
        <taxon>Hebeloma</taxon>
    </lineage>
</organism>
<gene>
    <name evidence="1" type="ORF">M413DRAFT_443919</name>
</gene>
<sequence length="80" mass="8885">MHMLNIMCYQYLGIILQHVDSKYLDSGIINELYWSLRDTNPKPTIPAGVCTDKPPLDLVNAGKIATDKIFGSPLKHTAAN</sequence>